<accession>A0A382T0B6</accession>
<dbReference type="CDD" id="cd00397">
    <property type="entry name" value="DNA_BRE_C"/>
    <property type="match status" value="1"/>
</dbReference>
<evidence type="ECO:0000256" key="1">
    <source>
        <dbReference type="ARBA" id="ARBA00023125"/>
    </source>
</evidence>
<dbReference type="SUPFAM" id="SSF56349">
    <property type="entry name" value="DNA breaking-rejoining enzymes"/>
    <property type="match status" value="1"/>
</dbReference>
<dbReference type="InterPro" id="IPR044068">
    <property type="entry name" value="CB"/>
</dbReference>
<dbReference type="Gene3D" id="1.10.443.10">
    <property type="entry name" value="Intergrase catalytic core"/>
    <property type="match status" value="1"/>
</dbReference>
<dbReference type="GO" id="GO:0003677">
    <property type="term" value="F:DNA binding"/>
    <property type="evidence" value="ECO:0007669"/>
    <property type="project" value="UniProtKB-KW"/>
</dbReference>
<evidence type="ECO:0000256" key="2">
    <source>
        <dbReference type="ARBA" id="ARBA00023172"/>
    </source>
</evidence>
<reference evidence="5" key="1">
    <citation type="submission" date="2018-05" db="EMBL/GenBank/DDBJ databases">
        <authorList>
            <person name="Lanie J.A."/>
            <person name="Ng W.-L."/>
            <person name="Kazmierczak K.M."/>
            <person name="Andrzejewski T.M."/>
            <person name="Davidsen T.M."/>
            <person name="Wayne K.J."/>
            <person name="Tettelin H."/>
            <person name="Glass J.I."/>
            <person name="Rusch D."/>
            <person name="Podicherti R."/>
            <person name="Tsui H.-C.T."/>
            <person name="Winkler M.E."/>
        </authorList>
    </citation>
    <scope>NUCLEOTIDE SEQUENCE</scope>
</reference>
<dbReference type="InterPro" id="IPR002104">
    <property type="entry name" value="Integrase_catalytic"/>
</dbReference>
<feature type="non-terminal residue" evidence="5">
    <location>
        <position position="1"/>
    </location>
</feature>
<name>A0A382T0B6_9ZZZZ</name>
<dbReference type="GO" id="GO:0015074">
    <property type="term" value="P:DNA integration"/>
    <property type="evidence" value="ECO:0007669"/>
    <property type="project" value="InterPro"/>
</dbReference>
<evidence type="ECO:0000259" key="4">
    <source>
        <dbReference type="PROSITE" id="PS51900"/>
    </source>
</evidence>
<sequence length="306" mass="35220">RDLRVEAKTAMTQALHHGTFAEDYPAEARKLGFSEQEQGAIRLQAAFDLFMKDAAKRKIANATINTWRQQIGKFCRDMENPAVETVTRQMVTAYIESYRTEASRASVKNALVNFLSWCGEDGQGFCPRAHFHGLTWRRIRGAKPKPTFLSVDDCGALLNALVLLDQKKQTDLARTRKLQAAYAVALFVGVRPVDEMSGLLWDHFDLGKDRIRIPAEISKTKDERLISPIPENLREWLKRARYRKGDPIRPMNYRNWRSQIKKAREVTKVKNWCDDVARHTFATYSFQHFGLEWTMETGGWTNPNTL</sequence>
<dbReference type="PROSITE" id="PS51898">
    <property type="entry name" value="TYR_RECOMBINASE"/>
    <property type="match status" value="1"/>
</dbReference>
<evidence type="ECO:0000259" key="3">
    <source>
        <dbReference type="PROSITE" id="PS51898"/>
    </source>
</evidence>
<organism evidence="5">
    <name type="scientific">marine metagenome</name>
    <dbReference type="NCBI Taxonomy" id="408172"/>
    <lineage>
        <taxon>unclassified sequences</taxon>
        <taxon>metagenomes</taxon>
        <taxon>ecological metagenomes</taxon>
    </lineage>
</organism>
<dbReference type="EMBL" id="UINC01132995">
    <property type="protein sequence ID" value="SVD15650.1"/>
    <property type="molecule type" value="Genomic_DNA"/>
</dbReference>
<feature type="domain" description="Core-binding (CB)" evidence="4">
    <location>
        <begin position="38"/>
        <end position="119"/>
    </location>
</feature>
<evidence type="ECO:0008006" key="6">
    <source>
        <dbReference type="Google" id="ProtNLM"/>
    </source>
</evidence>
<protein>
    <recommendedName>
        <fullName evidence="6">Tyr recombinase domain-containing protein</fullName>
    </recommendedName>
</protein>
<feature type="domain" description="Tyr recombinase" evidence="3">
    <location>
        <begin position="144"/>
        <end position="306"/>
    </location>
</feature>
<dbReference type="PROSITE" id="PS51900">
    <property type="entry name" value="CB"/>
    <property type="match status" value="1"/>
</dbReference>
<dbReference type="Gene3D" id="1.10.150.130">
    <property type="match status" value="1"/>
</dbReference>
<dbReference type="AlphaFoldDB" id="A0A382T0B6"/>
<dbReference type="InterPro" id="IPR013762">
    <property type="entry name" value="Integrase-like_cat_sf"/>
</dbReference>
<dbReference type="InterPro" id="IPR010998">
    <property type="entry name" value="Integrase_recombinase_N"/>
</dbReference>
<keyword evidence="2" id="KW-0233">DNA recombination</keyword>
<dbReference type="InterPro" id="IPR011010">
    <property type="entry name" value="DNA_brk_join_enz"/>
</dbReference>
<proteinExistence type="predicted"/>
<gene>
    <name evidence="5" type="ORF">METZ01_LOCUS368504</name>
</gene>
<dbReference type="GO" id="GO:0006310">
    <property type="term" value="P:DNA recombination"/>
    <property type="evidence" value="ECO:0007669"/>
    <property type="project" value="UniProtKB-KW"/>
</dbReference>
<evidence type="ECO:0000313" key="5">
    <source>
        <dbReference type="EMBL" id="SVD15650.1"/>
    </source>
</evidence>
<feature type="non-terminal residue" evidence="5">
    <location>
        <position position="306"/>
    </location>
</feature>
<keyword evidence="1" id="KW-0238">DNA-binding</keyword>